<feature type="domain" description="Sushi" evidence="3">
    <location>
        <begin position="156"/>
        <end position="216"/>
    </location>
</feature>
<dbReference type="CDD" id="cd00033">
    <property type="entry name" value="CCP"/>
    <property type="match status" value="4"/>
</dbReference>
<proteinExistence type="predicted"/>
<dbReference type="InterPro" id="IPR000436">
    <property type="entry name" value="Sushi_SCR_CCP_dom"/>
</dbReference>
<dbReference type="VEuPathDB" id="CryptoDB:Vbra_16440"/>
<gene>
    <name evidence="4" type="ORF">Vbra_16440</name>
</gene>
<dbReference type="OrthoDB" id="444750at2759"/>
<feature type="compositionally biased region" description="Polar residues" evidence="2">
    <location>
        <begin position="988"/>
        <end position="1000"/>
    </location>
</feature>
<evidence type="ECO:0000313" key="4">
    <source>
        <dbReference type="EMBL" id="CEM20390.1"/>
    </source>
</evidence>
<feature type="region of interest" description="Disordered" evidence="2">
    <location>
        <begin position="1042"/>
        <end position="1158"/>
    </location>
</feature>
<dbReference type="Proteomes" id="UP000041254">
    <property type="component" value="Unassembled WGS sequence"/>
</dbReference>
<dbReference type="SMART" id="SM00032">
    <property type="entry name" value="CCP"/>
    <property type="match status" value="4"/>
</dbReference>
<name>A0A0G4FYF6_VITBC</name>
<feature type="compositionally biased region" description="Acidic residues" evidence="2">
    <location>
        <begin position="1083"/>
        <end position="1101"/>
    </location>
</feature>
<evidence type="ECO:0000256" key="1">
    <source>
        <dbReference type="ARBA" id="ARBA00023157"/>
    </source>
</evidence>
<dbReference type="PANTHER" id="PTHR46961:SF8">
    <property type="entry name" value="DYNEIN AXONEMAL HEAVY CHAIN 7"/>
    <property type="match status" value="1"/>
</dbReference>
<dbReference type="Gene3D" id="3.40.50.300">
    <property type="entry name" value="P-loop containing nucleotide triphosphate hydrolases"/>
    <property type="match status" value="1"/>
</dbReference>
<dbReference type="SUPFAM" id="SSF57535">
    <property type="entry name" value="Complement control module/SCR domain"/>
    <property type="match status" value="3"/>
</dbReference>
<feature type="compositionally biased region" description="Basic and acidic residues" evidence="2">
    <location>
        <begin position="1005"/>
        <end position="1016"/>
    </location>
</feature>
<evidence type="ECO:0000259" key="3">
    <source>
        <dbReference type="PROSITE" id="PS50923"/>
    </source>
</evidence>
<keyword evidence="5" id="KW-1185">Reference proteome</keyword>
<dbReference type="Pfam" id="PF00084">
    <property type="entry name" value="Sushi"/>
    <property type="match status" value="4"/>
</dbReference>
<organism evidence="4 5">
    <name type="scientific">Vitrella brassicaformis (strain CCMP3155)</name>
    <dbReference type="NCBI Taxonomy" id="1169540"/>
    <lineage>
        <taxon>Eukaryota</taxon>
        <taxon>Sar</taxon>
        <taxon>Alveolata</taxon>
        <taxon>Colpodellida</taxon>
        <taxon>Vitrellaceae</taxon>
        <taxon>Vitrella</taxon>
    </lineage>
</organism>
<dbReference type="InParanoid" id="A0A0G4FYF6"/>
<dbReference type="InterPro" id="IPR024317">
    <property type="entry name" value="Dynein_heavy_chain_D4_dom"/>
</dbReference>
<reference evidence="4 5" key="1">
    <citation type="submission" date="2014-11" db="EMBL/GenBank/DDBJ databases">
        <authorList>
            <person name="Zhu J."/>
            <person name="Qi W."/>
            <person name="Song R."/>
        </authorList>
    </citation>
    <scope>NUCLEOTIDE SEQUENCE [LARGE SCALE GENOMIC DNA]</scope>
</reference>
<dbReference type="GO" id="GO:0007018">
    <property type="term" value="P:microtubule-based movement"/>
    <property type="evidence" value="ECO:0007669"/>
    <property type="project" value="InterPro"/>
</dbReference>
<dbReference type="InterPro" id="IPR027417">
    <property type="entry name" value="P-loop_NTPase"/>
</dbReference>
<dbReference type="GO" id="GO:0030286">
    <property type="term" value="C:dynein complex"/>
    <property type="evidence" value="ECO:0007669"/>
    <property type="project" value="InterPro"/>
</dbReference>
<dbReference type="EMBL" id="CDMY01000527">
    <property type="protein sequence ID" value="CEM20390.1"/>
    <property type="molecule type" value="Genomic_DNA"/>
</dbReference>
<dbReference type="GO" id="GO:0051959">
    <property type="term" value="F:dynein light intermediate chain binding"/>
    <property type="evidence" value="ECO:0007669"/>
    <property type="project" value="InterPro"/>
</dbReference>
<dbReference type="Gene3D" id="2.10.70.10">
    <property type="entry name" value="Complement Module, domain 1"/>
    <property type="match status" value="3"/>
</dbReference>
<dbReference type="GO" id="GO:0045505">
    <property type="term" value="F:dynein intermediate chain binding"/>
    <property type="evidence" value="ECO:0007669"/>
    <property type="project" value="InterPro"/>
</dbReference>
<evidence type="ECO:0000256" key="2">
    <source>
        <dbReference type="SAM" id="MobiDB-lite"/>
    </source>
</evidence>
<feature type="region of interest" description="Disordered" evidence="2">
    <location>
        <begin position="988"/>
        <end position="1024"/>
    </location>
</feature>
<dbReference type="STRING" id="1169540.A0A0G4FYF6"/>
<feature type="domain" description="Sushi" evidence="3">
    <location>
        <begin position="75"/>
        <end position="155"/>
    </location>
</feature>
<dbReference type="Gene3D" id="1.20.920.30">
    <property type="match status" value="1"/>
</dbReference>
<feature type="domain" description="Sushi" evidence="3">
    <location>
        <begin position="505"/>
        <end position="565"/>
    </location>
</feature>
<sequence length="1158" mass="125400">MDEILTICFVFFGAPALTTILYPINRQEQWPDCYEGYEGYEDDEGVESRCCRGIAGIYCKGEGKKTDDPPASVPVTCEAPVLRNTKASLLNSTVTGEWVPVPDEGGLPPSSAFSYTVGMQVAYECVQGYRSDHPITAVCTKEGIFEYDEKDECVPISCPSSDTHNQPHRRQTGHSYHVGDVVTFSCAEGTLNGPSDITCEPSGMWSSDPTDITCTAISCDAIDLNATRGRRQSLQQIAPLSSEGGLWTLTAAAWREAPVSDEASEEDKAITDAGVLRQFMQLKLEGYNEQCKGAGMDLVLFRDAIEHCCRIHRVISLPKGNALLVGVGGSRRHSMTRLASFIWESDFFEIEISKKYRHMEFQEDLKKLYHTAGVKGKATTFLFSDTEIVTELFIEDVNNLLGSGEVTSLFVADELSAVRAELEKPAKQRCLMAEPLYDFLLSRVRENLHVVICISLPPSSAFIYTVGMQVAYECVQGYRSDHPITAVCTKEGIFEYDEKDECVPISCPSSDTHNQPHRRQTGHSYHVGDVVTFSCAEGTLNGPSDITCEPSGMWSSDPTDITCTAISCDAIDLNATRGRRQSLQQIAPLSSEGGLWTLTAAAWREAPVSDEASEEDKAVQIIMKGPLHNDFGINQVTLVGSGRPPLMLVSGVTDQDGGPIFASFSPPLSSEGGLFWTLTAAAWREAPVSDEASEEDKAVQIIMKGPLHNDFGINQVSSGASAGVDSLSYMAAMAGSEDKAALTSLSAVTKRRLRLINQQYAKFDQHVVLGERWNVLKKAVSLYGTEEARSEALYEHAADTIEALTAVSERTGSTLATLSAKLQQATDMQKAAPPFKDLRLDYDAISSFGEVFAVTDNDKAMHATSSWSNGTIATATSSSGEQAHTPMAAVDGKQETYSASAGLPSAAPLPAPVDLTIDLSQPRRLSEALDYAAVDYAVVEGRTDRQVDLRRRLRECARRQGLNVSLRCRQLVRTKLGLDNEEASRLLQQAGQDKSVSRIPSPTPPHEDTQEADKSPHVSPAAVRTRGVSRWRVFHNLYTHKELSGDGAGEGVWEQAPEDTDAGQGDGAGQDRHVDGQVTDESIVVEEEPVNADDDDLEEPSEAPAADQGDHSPSGPPINGPEQDQEAVSPQDEAADEQPDTAGKAETAIEADGGAVGD</sequence>
<keyword evidence="1" id="KW-1015">Disulfide bond</keyword>
<dbReference type="InterPro" id="IPR026983">
    <property type="entry name" value="DHC"/>
</dbReference>
<accession>A0A0G4FYF6</accession>
<dbReference type="Pfam" id="PF12780">
    <property type="entry name" value="AAA_8"/>
    <property type="match status" value="1"/>
</dbReference>
<evidence type="ECO:0000313" key="5">
    <source>
        <dbReference type="Proteomes" id="UP000041254"/>
    </source>
</evidence>
<dbReference type="AlphaFoldDB" id="A0A0G4FYF6"/>
<protein>
    <recommendedName>
        <fullName evidence="3">Sushi domain-containing protein</fullName>
    </recommendedName>
</protein>
<dbReference type="InterPro" id="IPR035976">
    <property type="entry name" value="Sushi/SCR/CCP_sf"/>
</dbReference>
<dbReference type="PANTHER" id="PTHR46961">
    <property type="entry name" value="DYNEIN HEAVY CHAIN 1, AXONEMAL-LIKE PROTEIN"/>
    <property type="match status" value="1"/>
</dbReference>
<dbReference type="PROSITE" id="PS50923">
    <property type="entry name" value="SUSHI"/>
    <property type="match status" value="3"/>
</dbReference>